<evidence type="ECO:0000313" key="1">
    <source>
        <dbReference type="EMBL" id="CAI9714322.1"/>
    </source>
</evidence>
<organism evidence="1 2">
    <name type="scientific">Rangifer tarandus platyrhynchus</name>
    <name type="common">Svalbard reindeer</name>
    <dbReference type="NCBI Taxonomy" id="3082113"/>
    <lineage>
        <taxon>Eukaryota</taxon>
        <taxon>Metazoa</taxon>
        <taxon>Chordata</taxon>
        <taxon>Craniata</taxon>
        <taxon>Vertebrata</taxon>
        <taxon>Euteleostomi</taxon>
        <taxon>Mammalia</taxon>
        <taxon>Eutheria</taxon>
        <taxon>Laurasiatheria</taxon>
        <taxon>Artiodactyla</taxon>
        <taxon>Ruminantia</taxon>
        <taxon>Pecora</taxon>
        <taxon>Cervidae</taxon>
        <taxon>Odocoileinae</taxon>
        <taxon>Rangifer</taxon>
    </lineage>
</organism>
<gene>
    <name evidence="1" type="ORF">MRATA1EN3_LOCUS25535</name>
</gene>
<sequence>MLSTDHTLGPDRSPFASHPSCFPEGLLVVEPQALQGPGEVRGQRSQKLNGSVPGPGAWEVKTVQMEVQGQPGGLGGGQAEAAKEGFIQDLSLRPGALDGQKKVLAQDSAHAGRVCVIPKHRAELQGHVCL</sequence>
<name>A0ACB0FNF0_RANTA</name>
<reference evidence="1" key="1">
    <citation type="submission" date="2023-05" db="EMBL/GenBank/DDBJ databases">
        <authorList>
            <consortium name="ELIXIR-Norway"/>
        </authorList>
    </citation>
    <scope>NUCLEOTIDE SEQUENCE</scope>
</reference>
<dbReference type="Proteomes" id="UP001162501">
    <property type="component" value="Chromosome 9"/>
</dbReference>
<evidence type="ECO:0000313" key="2">
    <source>
        <dbReference type="Proteomes" id="UP001162501"/>
    </source>
</evidence>
<protein>
    <submittedName>
        <fullName evidence="1">Uncharacterized protein</fullName>
    </submittedName>
</protein>
<proteinExistence type="predicted"/>
<dbReference type="EMBL" id="OX596093">
    <property type="protein sequence ID" value="CAI9714322.1"/>
    <property type="molecule type" value="Genomic_DNA"/>
</dbReference>
<accession>A0ACB0FNF0</accession>